<evidence type="ECO:0000313" key="2">
    <source>
        <dbReference type="Proteomes" id="UP000309872"/>
    </source>
</evidence>
<dbReference type="AlphaFoldDB" id="A0A4U0H4W8"/>
<dbReference type="InterPro" id="IPR011990">
    <property type="entry name" value="TPR-like_helical_dom_sf"/>
</dbReference>
<name>A0A4U0H4W8_9SPHI</name>
<dbReference type="OrthoDB" id="1418365at2"/>
<dbReference type="RefSeq" id="WP_136820079.1">
    <property type="nucleotide sequence ID" value="NZ_BMJX01000002.1"/>
</dbReference>
<sequence>MTKKPIPSFKLFIIVLIAFCIYDNALFAQTKYITYHSKAEEKQFEHLEGSAQNLKLILLTDLDEHVAEAEIAKLDRFIAGLGWSQTNNQKPNKKLKHLFKQVHNAYLRKYDGRSSTSKMFTDGSYQCVSASILYAYIFEKLGIPYEIKEQPTHVYVVAFPQLQNILIETTDPMVGVYIADTKAQAKYVQSLVKNKYLEQEYVNKVGVEKAFNEFMYGKTNISFKELVGLAFYNLGIFAAEDENPEMAYSNFYKTNKLYPAKKHEFLQYDILTTLANESKLEKLDDWDALIILANNTDREDNKMLLKHRFSVQVNNDLIISRKREQIQEIHKHIKSSLTDTALMKVLDNNYYFESARSYTLSAEYEKALPLLEEILATNTDSPFAQSMLLNSIHQTVLQSSPTAESIEKLNNWILKYPELRADPNIQHYIVFYYRSTTDNHLNNDRFPDALKSYRQFVNELQNDCKIKDRIKNEAMMTFKHMIGYHHAIRKDNKSAKATYDDVIAIYPDMANDKAFRRFASYHE</sequence>
<keyword evidence="2" id="KW-1185">Reference proteome</keyword>
<dbReference type="Proteomes" id="UP000309872">
    <property type="component" value="Unassembled WGS sequence"/>
</dbReference>
<dbReference type="SUPFAM" id="SSF48452">
    <property type="entry name" value="TPR-like"/>
    <property type="match status" value="1"/>
</dbReference>
<gene>
    <name evidence="1" type="ORF">FAZ19_07365</name>
</gene>
<organism evidence="1 2">
    <name type="scientific">Sphingobacterium alkalisoli</name>
    <dbReference type="NCBI Taxonomy" id="1874115"/>
    <lineage>
        <taxon>Bacteria</taxon>
        <taxon>Pseudomonadati</taxon>
        <taxon>Bacteroidota</taxon>
        <taxon>Sphingobacteriia</taxon>
        <taxon>Sphingobacteriales</taxon>
        <taxon>Sphingobacteriaceae</taxon>
        <taxon>Sphingobacterium</taxon>
    </lineage>
</organism>
<evidence type="ECO:0000313" key="1">
    <source>
        <dbReference type="EMBL" id="TJY66730.1"/>
    </source>
</evidence>
<dbReference type="EMBL" id="SUKA01000002">
    <property type="protein sequence ID" value="TJY66730.1"/>
    <property type="molecule type" value="Genomic_DNA"/>
</dbReference>
<comment type="caution">
    <text evidence="1">The sequence shown here is derived from an EMBL/GenBank/DDBJ whole genome shotgun (WGS) entry which is preliminary data.</text>
</comment>
<dbReference type="Gene3D" id="1.25.40.10">
    <property type="entry name" value="Tetratricopeptide repeat domain"/>
    <property type="match status" value="1"/>
</dbReference>
<accession>A0A4U0H4W8</accession>
<protein>
    <recommendedName>
        <fullName evidence="3">Transglutaminase-like domain-containing protein</fullName>
    </recommendedName>
</protein>
<evidence type="ECO:0008006" key="3">
    <source>
        <dbReference type="Google" id="ProtNLM"/>
    </source>
</evidence>
<reference evidence="1 2" key="1">
    <citation type="submission" date="2019-04" db="EMBL/GenBank/DDBJ databases">
        <title>Sphingobacterium olei sp. nov., isolated from oil-contaminated soil.</title>
        <authorList>
            <person name="Liu B."/>
        </authorList>
    </citation>
    <scope>NUCLEOTIDE SEQUENCE [LARGE SCALE GENOMIC DNA]</scope>
    <source>
        <strain evidence="1 2">Y3L14</strain>
    </source>
</reference>
<proteinExistence type="predicted"/>